<organism evidence="1 2">
    <name type="scientific">Molossus molossus</name>
    <name type="common">Pallas' mastiff bat</name>
    <name type="synonym">Vespertilio molossus</name>
    <dbReference type="NCBI Taxonomy" id="27622"/>
    <lineage>
        <taxon>Eukaryota</taxon>
        <taxon>Metazoa</taxon>
        <taxon>Chordata</taxon>
        <taxon>Craniata</taxon>
        <taxon>Vertebrata</taxon>
        <taxon>Euteleostomi</taxon>
        <taxon>Mammalia</taxon>
        <taxon>Eutheria</taxon>
        <taxon>Laurasiatheria</taxon>
        <taxon>Chiroptera</taxon>
        <taxon>Yangochiroptera</taxon>
        <taxon>Molossidae</taxon>
        <taxon>Molossus</taxon>
    </lineage>
</organism>
<gene>
    <name evidence="1" type="ORF">HJG59_009071</name>
</gene>
<dbReference type="Proteomes" id="UP000550707">
    <property type="component" value="Unassembled WGS sequence"/>
</dbReference>
<evidence type="ECO:0000313" key="1">
    <source>
        <dbReference type="EMBL" id="KAF6429765.1"/>
    </source>
</evidence>
<name>A0A7J8E3B8_MOLMO</name>
<sequence>MPKGPSGKLSCPGALTWAWTWTGPADRCVLHTEQRSHLEMERWSSGAATSDGQECITLNTQLRKPESFREELGGQDVDLVHSRTNEVIPGAAAGDLWDRLQI</sequence>
<proteinExistence type="predicted"/>
<evidence type="ECO:0000313" key="2">
    <source>
        <dbReference type="Proteomes" id="UP000550707"/>
    </source>
</evidence>
<comment type="caution">
    <text evidence="1">The sequence shown here is derived from an EMBL/GenBank/DDBJ whole genome shotgun (WGS) entry which is preliminary data.</text>
</comment>
<accession>A0A7J8E3B8</accession>
<keyword evidence="2" id="KW-1185">Reference proteome</keyword>
<dbReference type="EMBL" id="JACASF010000015">
    <property type="protein sequence ID" value="KAF6429765.1"/>
    <property type="molecule type" value="Genomic_DNA"/>
</dbReference>
<protein>
    <submittedName>
        <fullName evidence="1">Uncharacterized protein</fullName>
    </submittedName>
</protein>
<reference evidence="1 2" key="1">
    <citation type="journal article" date="2020" name="Nature">
        <title>Six reference-quality genomes reveal evolution of bat adaptations.</title>
        <authorList>
            <person name="Jebb D."/>
            <person name="Huang Z."/>
            <person name="Pippel M."/>
            <person name="Hughes G.M."/>
            <person name="Lavrichenko K."/>
            <person name="Devanna P."/>
            <person name="Winkler S."/>
            <person name="Jermiin L.S."/>
            <person name="Skirmuntt E.C."/>
            <person name="Katzourakis A."/>
            <person name="Burkitt-Gray L."/>
            <person name="Ray D.A."/>
            <person name="Sullivan K.A.M."/>
            <person name="Roscito J.G."/>
            <person name="Kirilenko B.M."/>
            <person name="Davalos L.M."/>
            <person name="Corthals A.P."/>
            <person name="Power M.L."/>
            <person name="Jones G."/>
            <person name="Ransome R.D."/>
            <person name="Dechmann D.K.N."/>
            <person name="Locatelli A.G."/>
            <person name="Puechmaille S.J."/>
            <person name="Fedrigo O."/>
            <person name="Jarvis E.D."/>
            <person name="Hiller M."/>
            <person name="Vernes S.C."/>
            <person name="Myers E.W."/>
            <person name="Teeling E.C."/>
        </authorList>
    </citation>
    <scope>NUCLEOTIDE SEQUENCE [LARGE SCALE GENOMIC DNA]</scope>
    <source>
        <strain evidence="1">MMolMol1</strain>
        <tissue evidence="1">Muscle</tissue>
    </source>
</reference>
<dbReference type="AlphaFoldDB" id="A0A7J8E3B8"/>